<evidence type="ECO:0000313" key="3">
    <source>
        <dbReference type="Proteomes" id="UP000015500"/>
    </source>
</evidence>
<dbReference type="STRING" id="1921421.M493_13635"/>
<dbReference type="InterPro" id="IPR011033">
    <property type="entry name" value="PRC_barrel-like_sf"/>
</dbReference>
<keyword evidence="3" id="KW-1185">Reference proteome</keyword>
<feature type="domain" description="PRC-barrel" evidence="1">
    <location>
        <begin position="17"/>
        <end position="85"/>
    </location>
</feature>
<protein>
    <submittedName>
        <fullName evidence="2">Photosystem reaction center subunit H</fullName>
    </submittedName>
</protein>
<dbReference type="SUPFAM" id="SSF50346">
    <property type="entry name" value="PRC-barrel domain"/>
    <property type="match status" value="2"/>
</dbReference>
<dbReference type="Proteomes" id="UP000015500">
    <property type="component" value="Chromosome"/>
</dbReference>
<organism evidence="2 3">
    <name type="scientific">Geobacillus genomosp. 3</name>
    <dbReference type="NCBI Taxonomy" id="1921421"/>
    <lineage>
        <taxon>Bacteria</taxon>
        <taxon>Bacillati</taxon>
        <taxon>Bacillota</taxon>
        <taxon>Bacilli</taxon>
        <taxon>Bacillales</taxon>
        <taxon>Anoxybacillaceae</taxon>
        <taxon>Geobacillus</taxon>
    </lineage>
</organism>
<accession>S5ZRB8</accession>
<dbReference type="EMBL" id="CP006254">
    <property type="protein sequence ID" value="AGT32968.1"/>
    <property type="molecule type" value="Genomic_DNA"/>
</dbReference>
<dbReference type="Pfam" id="PF05239">
    <property type="entry name" value="PRC"/>
    <property type="match status" value="2"/>
</dbReference>
<dbReference type="HOGENOM" id="CLU_068642_0_0_9"/>
<dbReference type="AlphaFoldDB" id="S5ZRB8"/>
<proteinExistence type="predicted"/>
<dbReference type="KEGG" id="gjf:M493_13635"/>
<sequence length="275" mass="29285">MAATSRRISKQVGVKTMKASAQVIGLPIISIADGVQIGVVKSVVINPDKGTIDFLTVEQDDVQLSLKAIPFKKVVGIGEFAVTVEKGHDVIDLSEIPIANQLVNKQIRIKNAKAITRKGQLLGEASEFFVDEESGEIIGIALRLDDKEAVLPASEVLTYGKDILIVNDGANGALCDDPAQLVKAESGQPAVEMDEGDLLAQMEAMTESAENVEALHTLREKQIALLAGKRLTKDIYDADGRLLFASGTVLTEADVRKAQAAGPGVIVDVSMNVEE</sequence>
<reference evidence="2 3" key="1">
    <citation type="journal article" date="2014" name="Genome Announc.">
        <title>Complete Genome Sequence of the Thermophilic Polychlorinated Biphenyl Degrader Geobacillus sp. Strain JF8 (NBRC 109937).</title>
        <authorList>
            <person name="Shintani M."/>
            <person name="Ohtsubo Y."/>
            <person name="Fukuda K."/>
            <person name="Hosoyama A."/>
            <person name="Ohji S."/>
            <person name="Yamazoe A."/>
            <person name="Fujita N."/>
            <person name="Nagata Y."/>
            <person name="Tsuda M."/>
            <person name="Hatta T."/>
            <person name="Kimbara K."/>
        </authorList>
    </citation>
    <scope>NUCLEOTIDE SEQUENCE [LARGE SCALE GENOMIC DNA]</scope>
    <source>
        <strain evidence="2 3">JF8</strain>
    </source>
</reference>
<evidence type="ECO:0000313" key="2">
    <source>
        <dbReference type="EMBL" id="AGT32968.1"/>
    </source>
</evidence>
<feature type="domain" description="PRC-barrel" evidence="1">
    <location>
        <begin position="109"/>
        <end position="168"/>
    </location>
</feature>
<gene>
    <name evidence="2" type="ORF">M493_13635</name>
</gene>
<evidence type="ECO:0000259" key="1">
    <source>
        <dbReference type="Pfam" id="PF05239"/>
    </source>
</evidence>
<dbReference type="Gene3D" id="2.30.30.240">
    <property type="entry name" value="PRC-barrel domain"/>
    <property type="match status" value="1"/>
</dbReference>
<dbReference type="InterPro" id="IPR027275">
    <property type="entry name" value="PRC-brl_dom"/>
</dbReference>
<dbReference type="PATRIC" id="fig|1345697.3.peg.2661"/>
<name>S5ZRB8_GEOG3</name>